<dbReference type="AlphaFoldDB" id="A0A6G0Z1R7"/>
<evidence type="ECO:0000259" key="16">
    <source>
        <dbReference type="Pfam" id="PF01433"/>
    </source>
</evidence>
<evidence type="ECO:0000313" key="18">
    <source>
        <dbReference type="EMBL" id="KAF0764315.1"/>
    </source>
</evidence>
<evidence type="ECO:0000256" key="6">
    <source>
        <dbReference type="ARBA" id="ARBA00022692"/>
    </source>
</evidence>
<evidence type="ECO:0000256" key="13">
    <source>
        <dbReference type="ARBA" id="ARBA00023180"/>
    </source>
</evidence>
<dbReference type="InterPro" id="IPR001930">
    <property type="entry name" value="Peptidase_M1"/>
</dbReference>
<dbReference type="Proteomes" id="UP000478052">
    <property type="component" value="Unassembled WGS sequence"/>
</dbReference>
<keyword evidence="9" id="KW-0862">Zinc</keyword>
<dbReference type="Gene3D" id="2.60.40.1730">
    <property type="entry name" value="tricorn interacting facor f3 domain"/>
    <property type="match status" value="1"/>
</dbReference>
<keyword evidence="19" id="KW-1185">Reference proteome</keyword>
<gene>
    <name evidence="18" type="ORF">FWK35_00006999</name>
</gene>
<reference evidence="18 19" key="1">
    <citation type="submission" date="2019-08" db="EMBL/GenBank/DDBJ databases">
        <title>Whole genome of Aphis craccivora.</title>
        <authorList>
            <person name="Voronova N.V."/>
            <person name="Shulinski R.S."/>
            <person name="Bandarenka Y.V."/>
            <person name="Zhorov D.G."/>
            <person name="Warner D."/>
        </authorList>
    </citation>
    <scope>NUCLEOTIDE SEQUENCE [LARGE SCALE GENOMIC DNA]</scope>
    <source>
        <strain evidence="18">180601</strain>
        <tissue evidence="18">Whole Body</tissue>
    </source>
</reference>
<keyword evidence="6" id="KW-0812">Transmembrane</keyword>
<evidence type="ECO:0000256" key="12">
    <source>
        <dbReference type="ARBA" id="ARBA00023136"/>
    </source>
</evidence>
<evidence type="ECO:0000259" key="17">
    <source>
        <dbReference type="Pfam" id="PF17900"/>
    </source>
</evidence>
<sequence>MSRMNFMIFKMIYIITLFLLGSIVNSKDILKLPNNFKPISYRLNVTTHLEYKFMFEGVVDIQMTCIEATDTIVLHSNRLDIDTRSVVVANGGENVFPVGSVTFDPKKELMYVKSTKNFKPGDKYVLTIPFRGSLIGESGYYRNSYVDKENNQTRWFAVTQFEPAFARSAFPCFDEPQFKAKFKIILGHKKGLTSVSNMRIINESNSSLIPDYVFREFEESVPMSTYLVAYIVMSDLVYIESDSREGEVKFRIIARKDATNQTDLAKKIGPLVLKYYEDYFDENFPLPKQDMVAIPDFHGGAMENWGLIIYRNSILWKM</sequence>
<dbReference type="InterPro" id="IPR042097">
    <property type="entry name" value="Aminopeptidase_N-like_N_sf"/>
</dbReference>
<evidence type="ECO:0000256" key="3">
    <source>
        <dbReference type="ARBA" id="ARBA00004609"/>
    </source>
</evidence>
<evidence type="ECO:0000313" key="19">
    <source>
        <dbReference type="Proteomes" id="UP000478052"/>
    </source>
</evidence>
<dbReference type="Gene3D" id="3.30.2010.30">
    <property type="match status" value="1"/>
</dbReference>
<dbReference type="OrthoDB" id="10031169at2759"/>
<dbReference type="SUPFAM" id="SSF63737">
    <property type="entry name" value="Leukotriene A4 hydrolase N-terminal domain"/>
    <property type="match status" value="1"/>
</dbReference>
<comment type="cofactor">
    <cofactor evidence="1">
        <name>Zn(2+)</name>
        <dbReference type="ChEBI" id="CHEBI:29105"/>
    </cofactor>
</comment>
<keyword evidence="15" id="KW-0732">Signal</keyword>
<keyword evidence="5" id="KW-0645">Protease</keyword>
<dbReference type="PANTHER" id="PTHR11533:SF253">
    <property type="entry name" value="AMINOPEPTIDASE-RELATED"/>
    <property type="match status" value="1"/>
</dbReference>
<dbReference type="GO" id="GO:0005737">
    <property type="term" value="C:cytoplasm"/>
    <property type="evidence" value="ECO:0007669"/>
    <property type="project" value="TreeGrafter"/>
</dbReference>
<dbReference type="FunFam" id="2.60.40.1730:FF:000012">
    <property type="entry name" value="Aminopeptidase N"/>
    <property type="match status" value="1"/>
</dbReference>
<dbReference type="InterPro" id="IPR014782">
    <property type="entry name" value="Peptidase_M1_dom"/>
</dbReference>
<dbReference type="Pfam" id="PF01433">
    <property type="entry name" value="Peptidase_M1"/>
    <property type="match status" value="1"/>
</dbReference>
<evidence type="ECO:0000256" key="9">
    <source>
        <dbReference type="ARBA" id="ARBA00022833"/>
    </source>
</evidence>
<feature type="domain" description="Peptidase M1 membrane alanine aminopeptidase" evidence="16">
    <location>
        <begin position="272"/>
        <end position="315"/>
    </location>
</feature>
<dbReference type="GO" id="GO:0008270">
    <property type="term" value="F:zinc ion binding"/>
    <property type="evidence" value="ECO:0007669"/>
    <property type="project" value="InterPro"/>
</dbReference>
<evidence type="ECO:0000256" key="1">
    <source>
        <dbReference type="ARBA" id="ARBA00001947"/>
    </source>
</evidence>
<feature type="chain" id="PRO_5026222588" evidence="15">
    <location>
        <begin position="27"/>
        <end position="318"/>
    </location>
</feature>
<protein>
    <submittedName>
        <fullName evidence="18">Aminopeptidase N</fullName>
    </submittedName>
</protein>
<dbReference type="InterPro" id="IPR050344">
    <property type="entry name" value="Peptidase_M1_aminopeptidases"/>
</dbReference>
<dbReference type="GO" id="GO:0006508">
    <property type="term" value="P:proteolysis"/>
    <property type="evidence" value="ECO:0007669"/>
    <property type="project" value="UniProtKB-KW"/>
</dbReference>
<evidence type="ECO:0000256" key="7">
    <source>
        <dbReference type="ARBA" id="ARBA00022723"/>
    </source>
</evidence>
<keyword evidence="12" id="KW-0472">Membrane</keyword>
<dbReference type="InterPro" id="IPR034016">
    <property type="entry name" value="M1_APN-typ"/>
</dbReference>
<dbReference type="PRINTS" id="PR00756">
    <property type="entry name" value="ALADIPTASE"/>
</dbReference>
<dbReference type="SUPFAM" id="SSF55486">
    <property type="entry name" value="Metalloproteases ('zincins'), catalytic domain"/>
    <property type="match status" value="1"/>
</dbReference>
<evidence type="ECO:0000256" key="4">
    <source>
        <dbReference type="ARBA" id="ARBA00022622"/>
    </source>
</evidence>
<organism evidence="18 19">
    <name type="scientific">Aphis craccivora</name>
    <name type="common">Cowpea aphid</name>
    <dbReference type="NCBI Taxonomy" id="307492"/>
    <lineage>
        <taxon>Eukaryota</taxon>
        <taxon>Metazoa</taxon>
        <taxon>Ecdysozoa</taxon>
        <taxon>Arthropoda</taxon>
        <taxon>Hexapoda</taxon>
        <taxon>Insecta</taxon>
        <taxon>Pterygota</taxon>
        <taxon>Neoptera</taxon>
        <taxon>Paraneoptera</taxon>
        <taxon>Hemiptera</taxon>
        <taxon>Sternorrhyncha</taxon>
        <taxon>Aphidomorpha</taxon>
        <taxon>Aphidoidea</taxon>
        <taxon>Aphididae</taxon>
        <taxon>Aphidini</taxon>
        <taxon>Aphis</taxon>
        <taxon>Aphis</taxon>
    </lineage>
</organism>
<dbReference type="PANTHER" id="PTHR11533">
    <property type="entry name" value="PROTEASE M1 ZINC METALLOPROTEASE"/>
    <property type="match status" value="1"/>
</dbReference>
<dbReference type="Pfam" id="PF17900">
    <property type="entry name" value="Peptidase_M1_N"/>
    <property type="match status" value="1"/>
</dbReference>
<comment type="subcellular location">
    <subcellularLocation>
        <location evidence="3">Cell membrane</location>
        <topology evidence="3">Lipid-anchor</topology>
        <topology evidence="3">GPI-anchor</topology>
    </subcellularLocation>
    <subcellularLocation>
        <location evidence="2">Membrane</location>
        <topology evidence="2">Single-pass type II membrane protein</topology>
    </subcellularLocation>
</comment>
<evidence type="ECO:0000256" key="15">
    <source>
        <dbReference type="SAM" id="SignalP"/>
    </source>
</evidence>
<feature type="domain" description="Aminopeptidase N-like N-terminal" evidence="17">
    <location>
        <begin position="37"/>
        <end position="227"/>
    </location>
</feature>
<keyword evidence="18" id="KW-0031">Aminopeptidase</keyword>
<keyword evidence="11" id="KW-1133">Transmembrane helix</keyword>
<comment type="caution">
    <text evidence="18">The sequence shown here is derived from an EMBL/GenBank/DDBJ whole genome shotgun (WGS) entry which is preliminary data.</text>
</comment>
<keyword evidence="4" id="KW-0336">GPI-anchor</keyword>
<dbReference type="GO" id="GO:0043171">
    <property type="term" value="P:peptide catabolic process"/>
    <property type="evidence" value="ECO:0007669"/>
    <property type="project" value="TreeGrafter"/>
</dbReference>
<dbReference type="GO" id="GO:0005615">
    <property type="term" value="C:extracellular space"/>
    <property type="evidence" value="ECO:0007669"/>
    <property type="project" value="TreeGrafter"/>
</dbReference>
<dbReference type="GO" id="GO:0098552">
    <property type="term" value="C:side of membrane"/>
    <property type="evidence" value="ECO:0007669"/>
    <property type="project" value="UniProtKB-KW"/>
</dbReference>
<keyword evidence="7" id="KW-0479">Metal-binding</keyword>
<dbReference type="GO" id="GO:0005886">
    <property type="term" value="C:plasma membrane"/>
    <property type="evidence" value="ECO:0007669"/>
    <property type="project" value="UniProtKB-SubCell"/>
</dbReference>
<keyword evidence="8" id="KW-0378">Hydrolase</keyword>
<name>A0A6G0Z1R7_APHCR</name>
<keyword evidence="14" id="KW-0449">Lipoprotein</keyword>
<dbReference type="InterPro" id="IPR045357">
    <property type="entry name" value="Aminopeptidase_N-like_N"/>
</dbReference>
<proteinExistence type="predicted"/>
<evidence type="ECO:0000256" key="8">
    <source>
        <dbReference type="ARBA" id="ARBA00022801"/>
    </source>
</evidence>
<feature type="signal peptide" evidence="15">
    <location>
        <begin position="1"/>
        <end position="26"/>
    </location>
</feature>
<accession>A0A6G0Z1R7</accession>
<evidence type="ECO:0000256" key="2">
    <source>
        <dbReference type="ARBA" id="ARBA00004606"/>
    </source>
</evidence>
<evidence type="ECO:0000256" key="10">
    <source>
        <dbReference type="ARBA" id="ARBA00022968"/>
    </source>
</evidence>
<keyword evidence="13" id="KW-0325">Glycoprotein</keyword>
<evidence type="ECO:0000256" key="11">
    <source>
        <dbReference type="ARBA" id="ARBA00022989"/>
    </source>
</evidence>
<dbReference type="GO" id="GO:0042277">
    <property type="term" value="F:peptide binding"/>
    <property type="evidence" value="ECO:0007669"/>
    <property type="project" value="TreeGrafter"/>
</dbReference>
<dbReference type="CDD" id="cd09601">
    <property type="entry name" value="M1_APN-Q_like"/>
    <property type="match status" value="1"/>
</dbReference>
<keyword evidence="10" id="KW-0735">Signal-anchor</keyword>
<evidence type="ECO:0000256" key="5">
    <source>
        <dbReference type="ARBA" id="ARBA00022670"/>
    </source>
</evidence>
<evidence type="ECO:0000256" key="14">
    <source>
        <dbReference type="ARBA" id="ARBA00023288"/>
    </source>
</evidence>
<dbReference type="GO" id="GO:0070006">
    <property type="term" value="F:metalloaminopeptidase activity"/>
    <property type="evidence" value="ECO:0007669"/>
    <property type="project" value="TreeGrafter"/>
</dbReference>
<dbReference type="EMBL" id="VUJU01001668">
    <property type="protein sequence ID" value="KAF0764315.1"/>
    <property type="molecule type" value="Genomic_DNA"/>
</dbReference>